<evidence type="ECO:0000313" key="3">
    <source>
        <dbReference type="EMBL" id="KAK3519890.1"/>
    </source>
</evidence>
<dbReference type="Gene3D" id="1.10.340.70">
    <property type="match status" value="1"/>
</dbReference>
<proteinExistence type="predicted"/>
<sequence>MRFDFSVTYRPGSKNSKADALSCQLEFKSPPSHPNPILPYSFILASIQWNLIKEIQRAHAEEAPPAAFPPSKLYVPALLHLRVLQWVHDSPSNGHPGIHRIAQLTQRRFWWPSLRHDVADFVRACTVCAQSRTSRQLPEGLFEPLPIPRRPWSHIAVDFLTDLPDSSGRTFR</sequence>
<evidence type="ECO:0000256" key="1">
    <source>
        <dbReference type="ARBA" id="ARBA00039658"/>
    </source>
</evidence>
<dbReference type="EMBL" id="JAUCMX010000016">
    <property type="protein sequence ID" value="KAK3519890.1"/>
    <property type="molecule type" value="Genomic_DNA"/>
</dbReference>
<dbReference type="FunFam" id="1.10.340.70:FF:000001">
    <property type="entry name" value="Retrovirus-related Pol polyprotein from transposon gypsy-like Protein"/>
    <property type="match status" value="1"/>
</dbReference>
<organism evidence="3 4">
    <name type="scientific">Hemibagrus guttatus</name>
    <dbReference type="NCBI Taxonomy" id="175788"/>
    <lineage>
        <taxon>Eukaryota</taxon>
        <taxon>Metazoa</taxon>
        <taxon>Chordata</taxon>
        <taxon>Craniata</taxon>
        <taxon>Vertebrata</taxon>
        <taxon>Euteleostomi</taxon>
        <taxon>Actinopterygii</taxon>
        <taxon>Neopterygii</taxon>
        <taxon>Teleostei</taxon>
        <taxon>Ostariophysi</taxon>
        <taxon>Siluriformes</taxon>
        <taxon>Bagridae</taxon>
        <taxon>Hemibagrus</taxon>
    </lineage>
</organism>
<dbReference type="AlphaFoldDB" id="A0AAE0UVV4"/>
<keyword evidence="4" id="KW-1185">Reference proteome</keyword>
<dbReference type="Proteomes" id="UP001274896">
    <property type="component" value="Unassembled WGS sequence"/>
</dbReference>
<dbReference type="InterPro" id="IPR050951">
    <property type="entry name" value="Retrovirus_Pol_polyprotein"/>
</dbReference>
<accession>A0AAE0UVV4</accession>
<reference evidence="3" key="1">
    <citation type="submission" date="2023-06" db="EMBL/GenBank/DDBJ databases">
        <title>Male Hemibagrus guttatus genome.</title>
        <authorList>
            <person name="Bian C."/>
        </authorList>
    </citation>
    <scope>NUCLEOTIDE SEQUENCE</scope>
    <source>
        <strain evidence="3">Male_cb2023</strain>
        <tissue evidence="3">Muscle</tissue>
    </source>
</reference>
<dbReference type="PANTHER" id="PTHR37984">
    <property type="entry name" value="PROTEIN CBG26694"/>
    <property type="match status" value="1"/>
</dbReference>
<evidence type="ECO:0000259" key="2">
    <source>
        <dbReference type="Pfam" id="PF17921"/>
    </source>
</evidence>
<dbReference type="InterPro" id="IPR041588">
    <property type="entry name" value="Integrase_H2C2"/>
</dbReference>
<protein>
    <recommendedName>
        <fullName evidence="1">Gypsy retrotransposon integrase-like protein 1</fullName>
    </recommendedName>
</protein>
<dbReference type="Pfam" id="PF17921">
    <property type="entry name" value="Integrase_H2C2"/>
    <property type="match status" value="1"/>
</dbReference>
<comment type="caution">
    <text evidence="3">The sequence shown here is derived from an EMBL/GenBank/DDBJ whole genome shotgun (WGS) entry which is preliminary data.</text>
</comment>
<gene>
    <name evidence="3" type="ORF">QTP70_006640</name>
</gene>
<feature type="domain" description="Integrase zinc-binding" evidence="2">
    <location>
        <begin position="75"/>
        <end position="133"/>
    </location>
</feature>
<name>A0AAE0UVV4_9TELE</name>
<evidence type="ECO:0000313" key="4">
    <source>
        <dbReference type="Proteomes" id="UP001274896"/>
    </source>
</evidence>
<dbReference type="PANTHER" id="PTHR37984:SF5">
    <property type="entry name" value="PROTEIN NYNRIN-LIKE"/>
    <property type="match status" value="1"/>
</dbReference>